<evidence type="ECO:0000256" key="1">
    <source>
        <dbReference type="SAM" id="MobiDB-lite"/>
    </source>
</evidence>
<reference evidence="2 3" key="2">
    <citation type="submission" date="2007-08" db="EMBL/GenBank/DDBJ databases">
        <authorList>
            <person name="Fulton L."/>
            <person name="Clifton S."/>
            <person name="Fulton B."/>
            <person name="Xu J."/>
            <person name="Minx P."/>
            <person name="Pepin K.H."/>
            <person name="Johnson M."/>
            <person name="Thiruvilangam P."/>
            <person name="Bhonagiri V."/>
            <person name="Nash W.E."/>
            <person name="Wang C."/>
            <person name="Mardis E.R."/>
            <person name="Wilson R.K."/>
        </authorList>
    </citation>
    <scope>NUCLEOTIDE SEQUENCE [LARGE SCALE GENOMIC DNA]</scope>
    <source>
        <strain evidence="2 3">DSM 753</strain>
    </source>
</reference>
<name>A7VYP7_9FIRM</name>
<dbReference type="EMBL" id="ABCB02000021">
    <property type="protein sequence ID" value="EDO59675.1"/>
    <property type="molecule type" value="Genomic_DNA"/>
</dbReference>
<dbReference type="Proteomes" id="UP000003490">
    <property type="component" value="Unassembled WGS sequence"/>
</dbReference>
<comment type="caution">
    <text evidence="2">The sequence shown here is derived from an EMBL/GenBank/DDBJ whole genome shotgun (WGS) entry which is preliminary data.</text>
</comment>
<reference evidence="2 3" key="1">
    <citation type="submission" date="2007-08" db="EMBL/GenBank/DDBJ databases">
        <title>Draft genome sequence of Clostridium leptum (DSM 753).</title>
        <authorList>
            <person name="Sudarsanam P."/>
            <person name="Ley R."/>
            <person name="Guruge J."/>
            <person name="Turnbaugh P.J."/>
            <person name="Mahowald M."/>
            <person name="Liep D."/>
            <person name="Gordon J."/>
        </authorList>
    </citation>
    <scope>NUCLEOTIDE SEQUENCE [LARGE SCALE GENOMIC DNA]</scope>
    <source>
        <strain evidence="2 3">DSM 753</strain>
    </source>
</reference>
<dbReference type="HOGENOM" id="CLU_2583535_0_0_9"/>
<protein>
    <submittedName>
        <fullName evidence="2">Uncharacterized protein</fullName>
    </submittedName>
</protein>
<evidence type="ECO:0000313" key="3">
    <source>
        <dbReference type="Proteomes" id="UP000003490"/>
    </source>
</evidence>
<dbReference type="AlphaFoldDB" id="A7VYP7"/>
<evidence type="ECO:0000313" key="2">
    <source>
        <dbReference type="EMBL" id="EDO59675.1"/>
    </source>
</evidence>
<gene>
    <name evidence="2" type="ORF">CLOLEP_03725</name>
</gene>
<proteinExistence type="predicted"/>
<sequence length="80" mass="9109">MLKTALSAGGAKGESPERAPGFSFWRLDSEAERLPLAWIWRKASLEPFATLKLAAGVFPLRWGRTAFKRAMLHFYQMRIL</sequence>
<accession>A7VYP7</accession>
<feature type="region of interest" description="Disordered" evidence="1">
    <location>
        <begin position="1"/>
        <end position="21"/>
    </location>
</feature>
<organism evidence="2 3">
    <name type="scientific">[Clostridium] leptum DSM 753</name>
    <dbReference type="NCBI Taxonomy" id="428125"/>
    <lineage>
        <taxon>Bacteria</taxon>
        <taxon>Bacillati</taxon>
        <taxon>Bacillota</taxon>
        <taxon>Clostridia</taxon>
        <taxon>Eubacteriales</taxon>
        <taxon>Oscillospiraceae</taxon>
        <taxon>Oscillospiraceae incertae sedis</taxon>
    </lineage>
</organism>